<evidence type="ECO:0000256" key="1">
    <source>
        <dbReference type="SAM" id="MobiDB-lite"/>
    </source>
</evidence>
<accession>A0A8D3WGE2</accession>
<dbReference type="Proteomes" id="UP000002066">
    <property type="component" value="Chromosome"/>
</dbReference>
<reference evidence="2 3" key="1">
    <citation type="submission" date="2011-01" db="EMBL/GenBank/DDBJ databases">
        <title>Complete sequence of chromosome of Streptomyces flavogriseus ATCC 33331.</title>
        <authorList>
            <consortium name="US DOE Joint Genome Institute"/>
            <person name="Lucas S."/>
            <person name="Copeland A."/>
            <person name="Lapidus A."/>
            <person name="Cheng J.-F."/>
            <person name="Goodwin L."/>
            <person name="Pitluck S."/>
            <person name="Davenport K."/>
            <person name="Detter J.C."/>
            <person name="Han C."/>
            <person name="Tapia R."/>
            <person name="Land M."/>
            <person name="Hauser L."/>
            <person name="Kyrpides N."/>
            <person name="Ivanova N."/>
            <person name="Ovchinnikova G."/>
            <person name="Pagani I."/>
            <person name="Brumm P."/>
            <person name="Mead D."/>
            <person name="Woyke T."/>
        </authorList>
    </citation>
    <scope>NUCLEOTIDE SEQUENCE [LARGE SCALE GENOMIC DNA]</scope>
    <source>
        <strain evidence="3">ATCC 33331 / IAF-45CD</strain>
    </source>
</reference>
<protein>
    <submittedName>
        <fullName evidence="2">Uncharacterized protein</fullName>
    </submittedName>
</protein>
<name>A0A8D3WGE2_STRFA</name>
<proteinExistence type="predicted"/>
<feature type="region of interest" description="Disordered" evidence="1">
    <location>
        <begin position="16"/>
        <end position="36"/>
    </location>
</feature>
<dbReference type="KEGG" id="sfa:Sfla_0506"/>
<organism evidence="2 3">
    <name type="scientific">Streptomyces pratensis (strain ATCC 33331 / IAF-45CD)</name>
    <dbReference type="NCBI Taxonomy" id="591167"/>
    <lineage>
        <taxon>Bacteria</taxon>
        <taxon>Bacillati</taxon>
        <taxon>Actinomycetota</taxon>
        <taxon>Actinomycetes</taxon>
        <taxon>Kitasatosporales</taxon>
        <taxon>Streptomycetaceae</taxon>
        <taxon>Streptomyces</taxon>
    </lineage>
</organism>
<evidence type="ECO:0000313" key="3">
    <source>
        <dbReference type="Proteomes" id="UP000002066"/>
    </source>
</evidence>
<evidence type="ECO:0000313" key="2">
    <source>
        <dbReference type="EMBL" id="ADW01971.1"/>
    </source>
</evidence>
<sequence length="36" mass="3905">MHALFEHHAVDVPHLSDSAVWAPPPGDVRSAPFRTG</sequence>
<gene>
    <name evidence="2" type="ordered locus">Sfla_0506</name>
</gene>
<dbReference type="AlphaFoldDB" id="A0A8D3WGE2"/>
<dbReference type="EMBL" id="CP002475">
    <property type="protein sequence ID" value="ADW01971.1"/>
    <property type="molecule type" value="Genomic_DNA"/>
</dbReference>